<dbReference type="EMBL" id="JASCZI010212528">
    <property type="protein sequence ID" value="MED6199691.1"/>
    <property type="molecule type" value="Genomic_DNA"/>
</dbReference>
<evidence type="ECO:0000313" key="3">
    <source>
        <dbReference type="Proteomes" id="UP001341840"/>
    </source>
</evidence>
<sequence length="131" mass="14532">MTNGEEEAPTSTALQRQRQGREGRDDKSRPEKGEGRRRRRRSDSGTVVQSVVEINEHLMASEKIHIIEHLHFSSATTAPWISSKTWPFGIAPVTTAVVNAATMEGAQQTPWLQLILVCAGMNERQTTPSLP</sequence>
<feature type="compositionally biased region" description="Basic and acidic residues" evidence="1">
    <location>
        <begin position="19"/>
        <end position="34"/>
    </location>
</feature>
<proteinExistence type="predicted"/>
<evidence type="ECO:0000313" key="2">
    <source>
        <dbReference type="EMBL" id="MED6199691.1"/>
    </source>
</evidence>
<evidence type="ECO:0000256" key="1">
    <source>
        <dbReference type="SAM" id="MobiDB-lite"/>
    </source>
</evidence>
<gene>
    <name evidence="2" type="ORF">PIB30_078343</name>
</gene>
<protein>
    <submittedName>
        <fullName evidence="2">Uncharacterized protein</fullName>
    </submittedName>
</protein>
<comment type="caution">
    <text evidence="2">The sequence shown here is derived from an EMBL/GenBank/DDBJ whole genome shotgun (WGS) entry which is preliminary data.</text>
</comment>
<organism evidence="2 3">
    <name type="scientific">Stylosanthes scabra</name>
    <dbReference type="NCBI Taxonomy" id="79078"/>
    <lineage>
        <taxon>Eukaryota</taxon>
        <taxon>Viridiplantae</taxon>
        <taxon>Streptophyta</taxon>
        <taxon>Embryophyta</taxon>
        <taxon>Tracheophyta</taxon>
        <taxon>Spermatophyta</taxon>
        <taxon>Magnoliopsida</taxon>
        <taxon>eudicotyledons</taxon>
        <taxon>Gunneridae</taxon>
        <taxon>Pentapetalae</taxon>
        <taxon>rosids</taxon>
        <taxon>fabids</taxon>
        <taxon>Fabales</taxon>
        <taxon>Fabaceae</taxon>
        <taxon>Papilionoideae</taxon>
        <taxon>50 kb inversion clade</taxon>
        <taxon>dalbergioids sensu lato</taxon>
        <taxon>Dalbergieae</taxon>
        <taxon>Pterocarpus clade</taxon>
        <taxon>Stylosanthes</taxon>
    </lineage>
</organism>
<accession>A0ABU6XR05</accession>
<feature type="region of interest" description="Disordered" evidence="1">
    <location>
        <begin position="1"/>
        <end position="48"/>
    </location>
</feature>
<keyword evidence="3" id="KW-1185">Reference proteome</keyword>
<dbReference type="Proteomes" id="UP001341840">
    <property type="component" value="Unassembled WGS sequence"/>
</dbReference>
<reference evidence="2 3" key="1">
    <citation type="journal article" date="2023" name="Plants (Basel)">
        <title>Bridging the Gap: Combining Genomics and Transcriptomics Approaches to Understand Stylosanthes scabra, an Orphan Legume from the Brazilian Caatinga.</title>
        <authorList>
            <person name="Ferreira-Neto J.R.C."/>
            <person name="da Silva M.D."/>
            <person name="Binneck E."/>
            <person name="de Melo N.F."/>
            <person name="da Silva R.H."/>
            <person name="de Melo A.L.T.M."/>
            <person name="Pandolfi V."/>
            <person name="Bustamante F.O."/>
            <person name="Brasileiro-Vidal A.C."/>
            <person name="Benko-Iseppon A.M."/>
        </authorList>
    </citation>
    <scope>NUCLEOTIDE SEQUENCE [LARGE SCALE GENOMIC DNA]</scope>
    <source>
        <tissue evidence="2">Leaves</tissue>
    </source>
</reference>
<name>A0ABU6XR05_9FABA</name>